<proteinExistence type="predicted"/>
<dbReference type="Proteomes" id="UP000634136">
    <property type="component" value="Unassembled WGS sequence"/>
</dbReference>
<reference evidence="1" key="1">
    <citation type="submission" date="2020-09" db="EMBL/GenBank/DDBJ databases">
        <title>Genome-Enabled Discovery of Anthraquinone Biosynthesis in Senna tora.</title>
        <authorList>
            <person name="Kang S.-H."/>
            <person name="Pandey R.P."/>
            <person name="Lee C.-M."/>
            <person name="Sim J.-S."/>
            <person name="Jeong J.-T."/>
            <person name="Choi B.-S."/>
            <person name="Jung M."/>
            <person name="Ginzburg D."/>
            <person name="Zhao K."/>
            <person name="Won S.Y."/>
            <person name="Oh T.-J."/>
            <person name="Yu Y."/>
            <person name="Kim N.-H."/>
            <person name="Lee O.R."/>
            <person name="Lee T.-H."/>
            <person name="Bashyal P."/>
            <person name="Kim T.-S."/>
            <person name="Lee W.-H."/>
            <person name="Kawkins C."/>
            <person name="Kim C.-K."/>
            <person name="Kim J.S."/>
            <person name="Ahn B.O."/>
            <person name="Rhee S.Y."/>
            <person name="Sohng J.K."/>
        </authorList>
    </citation>
    <scope>NUCLEOTIDE SEQUENCE</scope>
    <source>
        <tissue evidence="1">Leaf</tissue>
    </source>
</reference>
<keyword evidence="1" id="KW-0548">Nucleotidyltransferase</keyword>
<keyword evidence="2" id="KW-1185">Reference proteome</keyword>
<keyword evidence="1" id="KW-0695">RNA-directed DNA polymerase</keyword>
<name>A0A834WVH4_9FABA</name>
<dbReference type="OrthoDB" id="1739306at2759"/>
<sequence>MGHMPRVVFITETRVGGTQADNIIKSIGYDGFYKVDPMAYAGGL</sequence>
<gene>
    <name evidence="1" type="ORF">G2W53_015813</name>
</gene>
<comment type="caution">
    <text evidence="1">The sequence shown here is derived from an EMBL/GenBank/DDBJ whole genome shotgun (WGS) entry which is preliminary data.</text>
</comment>
<protein>
    <submittedName>
        <fullName evidence="1">Reverse transcriptase</fullName>
    </submittedName>
</protein>
<evidence type="ECO:0000313" key="1">
    <source>
        <dbReference type="EMBL" id="KAF7833480.1"/>
    </source>
</evidence>
<keyword evidence="1" id="KW-0808">Transferase</keyword>
<organism evidence="1 2">
    <name type="scientific">Senna tora</name>
    <dbReference type="NCBI Taxonomy" id="362788"/>
    <lineage>
        <taxon>Eukaryota</taxon>
        <taxon>Viridiplantae</taxon>
        <taxon>Streptophyta</taxon>
        <taxon>Embryophyta</taxon>
        <taxon>Tracheophyta</taxon>
        <taxon>Spermatophyta</taxon>
        <taxon>Magnoliopsida</taxon>
        <taxon>eudicotyledons</taxon>
        <taxon>Gunneridae</taxon>
        <taxon>Pentapetalae</taxon>
        <taxon>rosids</taxon>
        <taxon>fabids</taxon>
        <taxon>Fabales</taxon>
        <taxon>Fabaceae</taxon>
        <taxon>Caesalpinioideae</taxon>
        <taxon>Cassia clade</taxon>
        <taxon>Senna</taxon>
    </lineage>
</organism>
<evidence type="ECO:0000313" key="2">
    <source>
        <dbReference type="Proteomes" id="UP000634136"/>
    </source>
</evidence>
<dbReference type="AlphaFoldDB" id="A0A834WVH4"/>
<dbReference type="EMBL" id="JAAIUW010000005">
    <property type="protein sequence ID" value="KAF7833480.1"/>
    <property type="molecule type" value="Genomic_DNA"/>
</dbReference>
<dbReference type="GO" id="GO:0003964">
    <property type="term" value="F:RNA-directed DNA polymerase activity"/>
    <property type="evidence" value="ECO:0007669"/>
    <property type="project" value="UniProtKB-KW"/>
</dbReference>
<accession>A0A834WVH4</accession>